<dbReference type="SUPFAM" id="SSF50998">
    <property type="entry name" value="Quinoprotein alcohol dehydrogenase-like"/>
    <property type="match status" value="1"/>
</dbReference>
<proteinExistence type="predicted"/>
<evidence type="ECO:0000256" key="2">
    <source>
        <dbReference type="ARBA" id="ARBA00022741"/>
    </source>
</evidence>
<dbReference type="InterPro" id="IPR011047">
    <property type="entry name" value="Quinoprotein_ADH-like_sf"/>
</dbReference>
<evidence type="ECO:0000256" key="1">
    <source>
        <dbReference type="ARBA" id="ARBA00022679"/>
    </source>
</evidence>
<dbReference type="PROSITE" id="PS00107">
    <property type="entry name" value="PROTEIN_KINASE_ATP"/>
    <property type="match status" value="1"/>
</dbReference>
<keyword evidence="8" id="KW-1185">Reference proteome</keyword>
<evidence type="ECO:0000256" key="4">
    <source>
        <dbReference type="ARBA" id="ARBA00022840"/>
    </source>
</evidence>
<dbReference type="PROSITE" id="PS50011">
    <property type="entry name" value="PROTEIN_KINASE_DOM"/>
    <property type="match status" value="1"/>
</dbReference>
<accession>A0ABP9BT61</accession>
<dbReference type="InterPro" id="IPR011009">
    <property type="entry name" value="Kinase-like_dom_sf"/>
</dbReference>
<dbReference type="CDD" id="cd14014">
    <property type="entry name" value="STKc_PknB_like"/>
    <property type="match status" value="1"/>
</dbReference>
<dbReference type="PANTHER" id="PTHR43289:SF34">
    <property type="entry name" value="SERINE_THREONINE-PROTEIN KINASE YBDM-RELATED"/>
    <property type="match status" value="1"/>
</dbReference>
<dbReference type="PROSITE" id="PS00108">
    <property type="entry name" value="PROTEIN_KINASE_ST"/>
    <property type="match status" value="1"/>
</dbReference>
<keyword evidence="2 5" id="KW-0547">Nucleotide-binding</keyword>
<dbReference type="SMART" id="SM00220">
    <property type="entry name" value="S_TKc"/>
    <property type="match status" value="1"/>
</dbReference>
<name>A0ABP9BT61_9ACTN</name>
<evidence type="ECO:0000313" key="8">
    <source>
        <dbReference type="Proteomes" id="UP001501265"/>
    </source>
</evidence>
<dbReference type="Gene3D" id="2.130.10.10">
    <property type="entry name" value="YVTN repeat-like/Quinoprotein amine dehydrogenase"/>
    <property type="match status" value="1"/>
</dbReference>
<dbReference type="PANTHER" id="PTHR43289">
    <property type="entry name" value="MITOGEN-ACTIVATED PROTEIN KINASE KINASE KINASE 20-RELATED"/>
    <property type="match status" value="1"/>
</dbReference>
<dbReference type="EMBL" id="BAABIG010000025">
    <property type="protein sequence ID" value="GAA4799760.1"/>
    <property type="molecule type" value="Genomic_DNA"/>
</dbReference>
<dbReference type="Proteomes" id="UP001501265">
    <property type="component" value="Unassembled WGS sequence"/>
</dbReference>
<gene>
    <name evidence="7" type="ORF">GCM10023220_29960</name>
</gene>
<reference evidence="8" key="1">
    <citation type="journal article" date="2019" name="Int. J. Syst. Evol. Microbiol.">
        <title>The Global Catalogue of Microorganisms (GCM) 10K type strain sequencing project: providing services to taxonomists for standard genome sequencing and annotation.</title>
        <authorList>
            <consortium name="The Broad Institute Genomics Platform"/>
            <consortium name="The Broad Institute Genome Sequencing Center for Infectious Disease"/>
            <person name="Wu L."/>
            <person name="Ma J."/>
        </authorList>
    </citation>
    <scope>NUCLEOTIDE SEQUENCE [LARGE SCALE GENOMIC DNA]</scope>
    <source>
        <strain evidence="8">JCM 18081</strain>
    </source>
</reference>
<dbReference type="InterPro" id="IPR015943">
    <property type="entry name" value="WD40/YVTN_repeat-like_dom_sf"/>
</dbReference>
<dbReference type="InterPro" id="IPR002372">
    <property type="entry name" value="PQQ_rpt_dom"/>
</dbReference>
<dbReference type="InterPro" id="IPR000719">
    <property type="entry name" value="Prot_kinase_dom"/>
</dbReference>
<keyword evidence="3" id="KW-0418">Kinase</keyword>
<dbReference type="Pfam" id="PF00069">
    <property type="entry name" value="Pkinase"/>
    <property type="match status" value="1"/>
</dbReference>
<evidence type="ECO:0000313" key="7">
    <source>
        <dbReference type="EMBL" id="GAA4799760.1"/>
    </source>
</evidence>
<protein>
    <recommendedName>
        <fullName evidence="6">Protein kinase domain-containing protein</fullName>
    </recommendedName>
</protein>
<dbReference type="RefSeq" id="WP_345620075.1">
    <property type="nucleotide sequence ID" value="NZ_BAABIG010000025.1"/>
</dbReference>
<feature type="binding site" evidence="5">
    <location>
        <position position="44"/>
    </location>
    <ligand>
        <name>ATP</name>
        <dbReference type="ChEBI" id="CHEBI:30616"/>
    </ligand>
</feature>
<sequence length="726" mass="75851">MPSALLHDDPDVVGPYRTLARLGSGGMGTVYLARTAGGRTVAVKVLHRRLASDAALRTRFRLEADAARVIGGRYGAAVHDADPSAPLPWLATEYVVGPPLDDAVRAGGPLPEPAVRAIGLALAEGLAQLHRSEVVHRDLKPSNVMVTTTGVKIIDFGVARAVGEEHLTRFGGALGTPAFMSPEQAADLEHGAPGDVFALAGVLVYAASGHGPFGSGQATDLLYRVRHTEPDLGGVPPALVPVVARCLAKDPARRPTTGELAAALADGTRPHRPAVLLADVLPDAVLREIARRADAVWGEPPRRLPPPPPDLAPQPPAVTAPGMSRRRLFGVTAGAVAAGAGLAGGGVWAWLAARDTPDGGDDGENAARVVKAPARLWTMPVHISAGRADVLPAGTGLAVPAGILLSGANAESGEATWQANLADGWRYTGDGTALYALRDPDEGDALAVCGIDTADGTLGEPLAELGGLAGDEPRNQILRVDKKVAYLTARAASGDAWYLLAVGLDDGRERWRAPIDAARQVNLPPLLCGAVAGDRLVTYRADSETSFLSLAVRAVADGKEHWSQTTPYDGPAPAEIVHDERHLYFGSSGLEAVRISDGGTGWIFGNGRDAGDSAGETRLYGAPVVRDGVVYCTEGDRGVVSVDAATGTLNWLEKGLAGRGLVRDEAPAVGEKYVYSLDDKGLRAVDLSTRRAVWTYPTDATVLTADSERGRLYVREEKETFALPLA</sequence>
<dbReference type="InterPro" id="IPR017441">
    <property type="entry name" value="Protein_kinase_ATP_BS"/>
</dbReference>
<dbReference type="SUPFAM" id="SSF56112">
    <property type="entry name" value="Protein kinase-like (PK-like)"/>
    <property type="match status" value="1"/>
</dbReference>
<evidence type="ECO:0000259" key="6">
    <source>
        <dbReference type="PROSITE" id="PS50011"/>
    </source>
</evidence>
<comment type="caution">
    <text evidence="7">The sequence shown here is derived from an EMBL/GenBank/DDBJ whole genome shotgun (WGS) entry which is preliminary data.</text>
</comment>
<keyword evidence="4 5" id="KW-0067">ATP-binding</keyword>
<keyword evidence="1" id="KW-0808">Transferase</keyword>
<organism evidence="7 8">
    <name type="scientific">Streptomyces ziwulingensis</name>
    <dbReference type="NCBI Taxonomy" id="1045501"/>
    <lineage>
        <taxon>Bacteria</taxon>
        <taxon>Bacillati</taxon>
        <taxon>Actinomycetota</taxon>
        <taxon>Actinomycetes</taxon>
        <taxon>Kitasatosporales</taxon>
        <taxon>Streptomycetaceae</taxon>
        <taxon>Streptomyces</taxon>
    </lineage>
</organism>
<dbReference type="Gene3D" id="1.10.510.10">
    <property type="entry name" value="Transferase(Phosphotransferase) domain 1"/>
    <property type="match status" value="1"/>
</dbReference>
<dbReference type="Pfam" id="PF13360">
    <property type="entry name" value="PQQ_2"/>
    <property type="match status" value="1"/>
</dbReference>
<dbReference type="InterPro" id="IPR008271">
    <property type="entry name" value="Ser/Thr_kinase_AS"/>
</dbReference>
<evidence type="ECO:0000256" key="3">
    <source>
        <dbReference type="ARBA" id="ARBA00022777"/>
    </source>
</evidence>
<evidence type="ECO:0000256" key="5">
    <source>
        <dbReference type="PROSITE-ProRule" id="PRU10141"/>
    </source>
</evidence>
<feature type="domain" description="Protein kinase" evidence="6">
    <location>
        <begin position="16"/>
        <end position="275"/>
    </location>
</feature>
<dbReference type="Gene3D" id="3.30.200.20">
    <property type="entry name" value="Phosphorylase Kinase, domain 1"/>
    <property type="match status" value="1"/>
</dbReference>